<protein>
    <submittedName>
        <fullName evidence="8">MFS transporter</fullName>
    </submittedName>
</protein>
<evidence type="ECO:0000256" key="6">
    <source>
        <dbReference type="SAM" id="Phobius"/>
    </source>
</evidence>
<comment type="subcellular location">
    <subcellularLocation>
        <location evidence="1">Cell membrane</location>
        <topology evidence="1">Multi-pass membrane protein</topology>
    </subcellularLocation>
</comment>
<dbReference type="GO" id="GO:0022857">
    <property type="term" value="F:transmembrane transporter activity"/>
    <property type="evidence" value="ECO:0007669"/>
    <property type="project" value="InterPro"/>
</dbReference>
<sequence length="447" mass="48447">MTTAAANVADIEKRTVHKVTRRLIPFLFLCFAISILDRVNIGFAALQMNADLGFSSAVFGFGAGIFFFGYFLLEVPGSALMTKFGARRWISRIMVSWGLVSCLTAFVQNDIQFYCVRFALGVCEASFFPCMAWYLSNWFQTKNHAKAIAGFMIAIPSASAVGSPISTYLLELNLFGLEGWQTLFILEAIPSLILGVACFYYLTDSIEEAHWLETDEREWLKNIVAEEQAAKAKKKKVSFLTALKERDVLILALGYFAWICGYYGIVMFLPTLVHGLSSTIATTTIGWIIGLMYLLAAFVMYAVGRHSDKVNERRYHVAGCLVVAAVGLVASVYIAQSNVIASLIVFAVALSGAYGAYSPFWAIPPAYLSGSAAAAGIALINSVGNLGGFFGPYVMGYVSTVTGSFDAGVLFLAICMVISAFVVTVLVKQTGKAIDDSKLNAADSADK</sequence>
<dbReference type="CDD" id="cd17319">
    <property type="entry name" value="MFS_ExuT_GudP_like"/>
    <property type="match status" value="1"/>
</dbReference>
<evidence type="ECO:0000256" key="4">
    <source>
        <dbReference type="ARBA" id="ARBA00022989"/>
    </source>
</evidence>
<dbReference type="GO" id="GO:0005886">
    <property type="term" value="C:plasma membrane"/>
    <property type="evidence" value="ECO:0007669"/>
    <property type="project" value="UniProtKB-SubCell"/>
</dbReference>
<keyword evidence="5 6" id="KW-0472">Membrane</keyword>
<dbReference type="EMBL" id="JABAFG010000001">
    <property type="protein sequence ID" value="NME27112.1"/>
    <property type="molecule type" value="Genomic_DNA"/>
</dbReference>
<dbReference type="PANTHER" id="PTHR43791:SF36">
    <property type="entry name" value="TRANSPORTER, PUTATIVE (AFU_ORTHOLOGUE AFUA_6G08340)-RELATED"/>
    <property type="match status" value="1"/>
</dbReference>
<feature type="transmembrane region" description="Helical" evidence="6">
    <location>
        <begin position="407"/>
        <end position="427"/>
    </location>
</feature>
<evidence type="ECO:0000256" key="2">
    <source>
        <dbReference type="ARBA" id="ARBA00022448"/>
    </source>
</evidence>
<evidence type="ECO:0000256" key="5">
    <source>
        <dbReference type="ARBA" id="ARBA00023136"/>
    </source>
</evidence>
<feature type="transmembrane region" description="Helical" evidence="6">
    <location>
        <begin position="372"/>
        <end position="395"/>
    </location>
</feature>
<gene>
    <name evidence="8" type="ORF">HF872_00520</name>
</gene>
<feature type="domain" description="Major facilitator superfamily (MFS) profile" evidence="7">
    <location>
        <begin position="23"/>
        <end position="431"/>
    </location>
</feature>
<name>A0A848BMY1_9FIRM</name>
<evidence type="ECO:0000256" key="1">
    <source>
        <dbReference type="ARBA" id="ARBA00004651"/>
    </source>
</evidence>
<feature type="transmembrane region" description="Helical" evidence="6">
    <location>
        <begin position="315"/>
        <end position="334"/>
    </location>
</feature>
<dbReference type="RefSeq" id="WP_059077072.1">
    <property type="nucleotide sequence ID" value="NZ_JABAFG010000001.1"/>
</dbReference>
<dbReference type="InterPro" id="IPR036259">
    <property type="entry name" value="MFS_trans_sf"/>
</dbReference>
<feature type="transmembrane region" description="Helical" evidence="6">
    <location>
        <begin position="114"/>
        <end position="135"/>
    </location>
</feature>
<evidence type="ECO:0000313" key="8">
    <source>
        <dbReference type="EMBL" id="NME27112.1"/>
    </source>
</evidence>
<dbReference type="InterPro" id="IPR020846">
    <property type="entry name" value="MFS_dom"/>
</dbReference>
<dbReference type="InterPro" id="IPR011701">
    <property type="entry name" value="MFS"/>
</dbReference>
<evidence type="ECO:0000256" key="3">
    <source>
        <dbReference type="ARBA" id="ARBA00022692"/>
    </source>
</evidence>
<organism evidence="8 9">
    <name type="scientific">Megasphaera hexanoica</name>
    <dbReference type="NCBI Taxonomy" id="1675036"/>
    <lineage>
        <taxon>Bacteria</taxon>
        <taxon>Bacillati</taxon>
        <taxon>Bacillota</taxon>
        <taxon>Negativicutes</taxon>
        <taxon>Veillonellales</taxon>
        <taxon>Veillonellaceae</taxon>
        <taxon>Megasphaera</taxon>
    </lineage>
</organism>
<dbReference type="PANTHER" id="PTHR43791">
    <property type="entry name" value="PERMEASE-RELATED"/>
    <property type="match status" value="1"/>
</dbReference>
<keyword evidence="3 6" id="KW-0812">Transmembrane</keyword>
<feature type="transmembrane region" description="Helical" evidence="6">
    <location>
        <begin position="340"/>
        <end position="360"/>
    </location>
</feature>
<dbReference type="SUPFAM" id="SSF103473">
    <property type="entry name" value="MFS general substrate transporter"/>
    <property type="match status" value="1"/>
</dbReference>
<dbReference type="FunFam" id="1.20.1250.20:FF:000018">
    <property type="entry name" value="MFS transporter permease"/>
    <property type="match status" value="1"/>
</dbReference>
<feature type="transmembrane region" description="Helical" evidence="6">
    <location>
        <begin position="285"/>
        <end position="303"/>
    </location>
</feature>
<keyword evidence="2" id="KW-0813">Transport</keyword>
<dbReference type="Proteomes" id="UP000591071">
    <property type="component" value="Unassembled WGS sequence"/>
</dbReference>
<dbReference type="AlphaFoldDB" id="A0A848BMY1"/>
<comment type="caution">
    <text evidence="8">The sequence shown here is derived from an EMBL/GenBank/DDBJ whole genome shotgun (WGS) entry which is preliminary data.</text>
</comment>
<dbReference type="PROSITE" id="PS50850">
    <property type="entry name" value="MFS"/>
    <property type="match status" value="1"/>
</dbReference>
<feature type="transmembrane region" description="Helical" evidence="6">
    <location>
        <begin position="89"/>
        <end position="108"/>
    </location>
</feature>
<evidence type="ECO:0000259" key="7">
    <source>
        <dbReference type="PROSITE" id="PS50850"/>
    </source>
</evidence>
<reference evidence="8 9" key="1">
    <citation type="submission" date="2020-04" db="EMBL/GenBank/DDBJ databases">
        <authorList>
            <person name="Hitch T.C.A."/>
            <person name="Wylensek D."/>
            <person name="Clavel T."/>
        </authorList>
    </citation>
    <scope>NUCLEOTIDE SEQUENCE [LARGE SCALE GENOMIC DNA]</scope>
    <source>
        <strain evidence="8 9">Oil-RF-744-FAT-WT-6-1</strain>
    </source>
</reference>
<dbReference type="Pfam" id="PF07690">
    <property type="entry name" value="MFS_1"/>
    <property type="match status" value="1"/>
</dbReference>
<proteinExistence type="predicted"/>
<feature type="transmembrane region" description="Helical" evidence="6">
    <location>
        <begin position="182"/>
        <end position="202"/>
    </location>
</feature>
<feature type="transmembrane region" description="Helical" evidence="6">
    <location>
        <begin position="52"/>
        <end position="73"/>
    </location>
</feature>
<keyword evidence="4 6" id="KW-1133">Transmembrane helix</keyword>
<feature type="transmembrane region" description="Helical" evidence="6">
    <location>
        <begin position="23"/>
        <end position="46"/>
    </location>
</feature>
<feature type="transmembrane region" description="Helical" evidence="6">
    <location>
        <begin position="248"/>
        <end position="273"/>
    </location>
</feature>
<accession>A0A848BMY1</accession>
<dbReference type="Gene3D" id="1.20.1250.20">
    <property type="entry name" value="MFS general substrate transporter like domains"/>
    <property type="match status" value="2"/>
</dbReference>
<evidence type="ECO:0000313" key="9">
    <source>
        <dbReference type="Proteomes" id="UP000591071"/>
    </source>
</evidence>
<feature type="transmembrane region" description="Helical" evidence="6">
    <location>
        <begin position="147"/>
        <end position="170"/>
    </location>
</feature>